<dbReference type="InterPro" id="IPR017938">
    <property type="entry name" value="Riboflavin_synthase-like_b-brl"/>
</dbReference>
<dbReference type="SUPFAM" id="SSF52343">
    <property type="entry name" value="Ferredoxin reductase-like, C-terminal NADP-linked domain"/>
    <property type="match status" value="1"/>
</dbReference>
<evidence type="ECO:0000256" key="7">
    <source>
        <dbReference type="ARBA" id="ARBA00023004"/>
    </source>
</evidence>
<dbReference type="InterPro" id="IPR008333">
    <property type="entry name" value="Cbr1-like_FAD-bd_dom"/>
</dbReference>
<dbReference type="Gene3D" id="2.40.30.10">
    <property type="entry name" value="Translation factors"/>
    <property type="match status" value="1"/>
</dbReference>
<keyword evidence="5" id="KW-0274">FAD</keyword>
<dbReference type="Pfam" id="PF00970">
    <property type="entry name" value="FAD_binding_6"/>
    <property type="match status" value="1"/>
</dbReference>
<dbReference type="CDD" id="cd00207">
    <property type="entry name" value="fer2"/>
    <property type="match status" value="1"/>
</dbReference>
<evidence type="ECO:0000313" key="12">
    <source>
        <dbReference type="Proteomes" id="UP000598971"/>
    </source>
</evidence>
<dbReference type="PRINTS" id="PR00371">
    <property type="entry name" value="FPNCR"/>
</dbReference>
<organism evidence="11 12">
    <name type="scientific">Limnovirga soli</name>
    <dbReference type="NCBI Taxonomy" id="2656915"/>
    <lineage>
        <taxon>Bacteria</taxon>
        <taxon>Pseudomonadati</taxon>
        <taxon>Bacteroidota</taxon>
        <taxon>Chitinophagia</taxon>
        <taxon>Chitinophagales</taxon>
        <taxon>Chitinophagaceae</taxon>
        <taxon>Limnovirga</taxon>
    </lineage>
</organism>
<dbReference type="InterPro" id="IPR039261">
    <property type="entry name" value="FNR_nucleotide-bd"/>
</dbReference>
<dbReference type="InterPro" id="IPR001041">
    <property type="entry name" value="2Fe-2S_ferredoxin-type"/>
</dbReference>
<dbReference type="PANTHER" id="PTHR47354">
    <property type="entry name" value="NADH OXIDOREDUCTASE HCR"/>
    <property type="match status" value="1"/>
</dbReference>
<dbReference type="InterPro" id="IPR011884">
    <property type="entry name" value="PaaE"/>
</dbReference>
<evidence type="ECO:0000256" key="5">
    <source>
        <dbReference type="ARBA" id="ARBA00022827"/>
    </source>
</evidence>
<dbReference type="InterPro" id="IPR036010">
    <property type="entry name" value="2Fe-2S_ferredoxin-like_sf"/>
</dbReference>
<evidence type="ECO:0000313" key="11">
    <source>
        <dbReference type="EMBL" id="NNV57164.1"/>
    </source>
</evidence>
<dbReference type="GO" id="GO:0016491">
    <property type="term" value="F:oxidoreductase activity"/>
    <property type="evidence" value="ECO:0007669"/>
    <property type="project" value="UniProtKB-KW"/>
</dbReference>
<dbReference type="Pfam" id="PF00111">
    <property type="entry name" value="Fer2"/>
    <property type="match status" value="1"/>
</dbReference>
<reference evidence="11" key="1">
    <citation type="submission" date="2019-10" db="EMBL/GenBank/DDBJ databases">
        <title>Draft genome sequence of Panacibacter sp. KCS-6.</title>
        <authorList>
            <person name="Yim K.J."/>
        </authorList>
    </citation>
    <scope>NUCLEOTIDE SEQUENCE</scope>
    <source>
        <strain evidence="11">KCS-6</strain>
    </source>
</reference>
<feature type="domain" description="2Fe-2S ferredoxin-type" evidence="9">
    <location>
        <begin position="267"/>
        <end position="358"/>
    </location>
</feature>
<keyword evidence="2" id="KW-0285">Flavoprotein</keyword>
<dbReference type="NCBIfam" id="TIGR02160">
    <property type="entry name" value="PA_CoA_Oxy5"/>
    <property type="match status" value="1"/>
</dbReference>
<proteinExistence type="predicted"/>
<dbReference type="PROSITE" id="PS51085">
    <property type="entry name" value="2FE2S_FER_2"/>
    <property type="match status" value="1"/>
</dbReference>
<dbReference type="Pfam" id="PF00175">
    <property type="entry name" value="NAD_binding_1"/>
    <property type="match status" value="1"/>
</dbReference>
<gene>
    <name evidence="11" type="primary">paaK</name>
    <name evidence="11" type="ORF">GD597_16945</name>
</gene>
<evidence type="ECO:0000256" key="8">
    <source>
        <dbReference type="ARBA" id="ARBA00023014"/>
    </source>
</evidence>
<dbReference type="Proteomes" id="UP000598971">
    <property type="component" value="Unassembled WGS sequence"/>
</dbReference>
<dbReference type="InterPro" id="IPR050415">
    <property type="entry name" value="MRET"/>
</dbReference>
<accession>A0A8J8FIW2</accession>
<evidence type="ECO:0000256" key="3">
    <source>
        <dbReference type="ARBA" id="ARBA00022714"/>
    </source>
</evidence>
<sequence>MSLHFEKIRIKEVRKETADCVSVLFDIPPHLQDAFSYQAGQHIGIRATINGSELRRSYSLCSTPLQNEWRVAIKKVPGGQFSTYANEVLAAGTEIELMKPMGHFGTSYHPTQKKKYIAIAAGSGITPVISIIKTVLQTEPQSHCTLVYGNKNRASIIFKEELEALKNKYLQRFSLIHILSREGTDAAINHGRIDAAKCQQLFNKAIPLHADEYFICGPEEMIFTVKDFLANSGVDKSHIHFELFSTAAVQPLEQAAKLSTDAIERNSTVSIKLDGISFNVGVPFYGTSILDAALVGGADLPYSCKGGVCCTCKARLLAGEVSMDVSYGLEAEEIEKGFILACQAHPKTENVVIDFDIK</sequence>
<dbReference type="SUPFAM" id="SSF63380">
    <property type="entry name" value="Riboflavin synthase domain-like"/>
    <property type="match status" value="1"/>
</dbReference>
<dbReference type="PROSITE" id="PS51384">
    <property type="entry name" value="FAD_FR"/>
    <property type="match status" value="1"/>
</dbReference>
<dbReference type="Gene3D" id="3.40.50.80">
    <property type="entry name" value="Nucleotide-binding domain of ferredoxin-NADP reductase (FNR) module"/>
    <property type="match status" value="1"/>
</dbReference>
<dbReference type="RefSeq" id="WP_171609113.1">
    <property type="nucleotide sequence ID" value="NZ_WHPF01000013.1"/>
</dbReference>
<dbReference type="PANTHER" id="PTHR47354:SF8">
    <property type="entry name" value="1,2-PHENYLACETYL-COA EPOXIDASE, SUBUNIT E"/>
    <property type="match status" value="1"/>
</dbReference>
<evidence type="ECO:0000256" key="2">
    <source>
        <dbReference type="ARBA" id="ARBA00022630"/>
    </source>
</evidence>
<dbReference type="GO" id="GO:0046872">
    <property type="term" value="F:metal ion binding"/>
    <property type="evidence" value="ECO:0007669"/>
    <property type="project" value="UniProtKB-KW"/>
</dbReference>
<feature type="domain" description="FAD-binding FR-type" evidence="10">
    <location>
        <begin position="3"/>
        <end position="107"/>
    </location>
</feature>
<dbReference type="InterPro" id="IPR012675">
    <property type="entry name" value="Beta-grasp_dom_sf"/>
</dbReference>
<keyword evidence="6" id="KW-0560">Oxidoreductase</keyword>
<protein>
    <submittedName>
        <fullName evidence="11">Phenylacetate-CoA oxygenase/reductase subunit PaaK</fullName>
    </submittedName>
</protein>
<dbReference type="InterPro" id="IPR001433">
    <property type="entry name" value="OxRdtase_FAD/NAD-bd"/>
</dbReference>
<dbReference type="AlphaFoldDB" id="A0A8J8FIW2"/>
<keyword evidence="12" id="KW-1185">Reference proteome</keyword>
<evidence type="ECO:0000259" key="9">
    <source>
        <dbReference type="PROSITE" id="PS51085"/>
    </source>
</evidence>
<keyword evidence="8" id="KW-0411">Iron-sulfur</keyword>
<comment type="caution">
    <text evidence="11">The sequence shown here is derived from an EMBL/GenBank/DDBJ whole genome shotgun (WGS) entry which is preliminary data.</text>
</comment>
<dbReference type="GO" id="GO:0051537">
    <property type="term" value="F:2 iron, 2 sulfur cluster binding"/>
    <property type="evidence" value="ECO:0007669"/>
    <property type="project" value="UniProtKB-KW"/>
</dbReference>
<evidence type="ECO:0000256" key="4">
    <source>
        <dbReference type="ARBA" id="ARBA00022723"/>
    </source>
</evidence>
<dbReference type="InterPro" id="IPR001709">
    <property type="entry name" value="Flavoprot_Pyr_Nucl_cyt_Rdtase"/>
</dbReference>
<keyword evidence="7" id="KW-0408">Iron</keyword>
<keyword evidence="3" id="KW-0001">2Fe-2S</keyword>
<evidence type="ECO:0000256" key="1">
    <source>
        <dbReference type="ARBA" id="ARBA00001974"/>
    </source>
</evidence>
<comment type="cofactor">
    <cofactor evidence="1">
        <name>FAD</name>
        <dbReference type="ChEBI" id="CHEBI:57692"/>
    </cofactor>
</comment>
<dbReference type="InterPro" id="IPR017927">
    <property type="entry name" value="FAD-bd_FR_type"/>
</dbReference>
<dbReference type="GO" id="GO:0010124">
    <property type="term" value="P:phenylacetate catabolic process"/>
    <property type="evidence" value="ECO:0007669"/>
    <property type="project" value="InterPro"/>
</dbReference>
<evidence type="ECO:0000259" key="10">
    <source>
        <dbReference type="PROSITE" id="PS51384"/>
    </source>
</evidence>
<dbReference type="Gene3D" id="3.10.20.30">
    <property type="match status" value="1"/>
</dbReference>
<keyword evidence="4" id="KW-0479">Metal-binding</keyword>
<dbReference type="SUPFAM" id="SSF54292">
    <property type="entry name" value="2Fe-2S ferredoxin-like"/>
    <property type="match status" value="1"/>
</dbReference>
<name>A0A8J8FIW2_9BACT</name>
<dbReference type="PRINTS" id="PR00406">
    <property type="entry name" value="CYTB5RDTASE"/>
</dbReference>
<evidence type="ECO:0000256" key="6">
    <source>
        <dbReference type="ARBA" id="ARBA00023002"/>
    </source>
</evidence>
<dbReference type="EMBL" id="WHPF01000013">
    <property type="protein sequence ID" value="NNV57164.1"/>
    <property type="molecule type" value="Genomic_DNA"/>
</dbReference>
<dbReference type="GO" id="GO:0050660">
    <property type="term" value="F:flavin adenine dinucleotide binding"/>
    <property type="evidence" value="ECO:0007669"/>
    <property type="project" value="TreeGrafter"/>
</dbReference>
<dbReference type="CDD" id="cd06214">
    <property type="entry name" value="PA_degradation_oxidoreductase_like"/>
    <property type="match status" value="1"/>
</dbReference>